<dbReference type="SUPFAM" id="SSF69118">
    <property type="entry name" value="AhpD-like"/>
    <property type="match status" value="1"/>
</dbReference>
<dbReference type="Proteomes" id="UP000248961">
    <property type="component" value="Unassembled WGS sequence"/>
</dbReference>
<sequence>MSRLSNSLKALINAPAARPNTVPAPRDMKAVYAKIQQSAQANGLSQPSWVALSAATTITMNSPESLTILYDLATTTTTTTTTTTAPSQTPNSALATAELIREVSLKCISFNGIPRTINSLNAFRASLPDSITTHLTTTPTREPTPANIETIKTRGRALWDSVYRPFESKLYNRLAAAHPDLPVHILNANYGAILSDPVDVERAPGQQVGRVLTSLVAVACLRAQTGVGPQVMSHVFGLRKAVEDGSWVGDNESVGGRAAAEWLASEEGNVWILESVDAIVGAIGGVGGSNFAAAGARLHSGTVHQSAGHL</sequence>
<accession>A0A395HZJ5</accession>
<evidence type="ECO:0000313" key="1">
    <source>
        <dbReference type="EMBL" id="RAL13220.1"/>
    </source>
</evidence>
<organism evidence="1 2">
    <name type="scientific">Aspergillus homomorphus (strain CBS 101889)</name>
    <dbReference type="NCBI Taxonomy" id="1450537"/>
    <lineage>
        <taxon>Eukaryota</taxon>
        <taxon>Fungi</taxon>
        <taxon>Dikarya</taxon>
        <taxon>Ascomycota</taxon>
        <taxon>Pezizomycotina</taxon>
        <taxon>Eurotiomycetes</taxon>
        <taxon>Eurotiomycetidae</taxon>
        <taxon>Eurotiales</taxon>
        <taxon>Aspergillaceae</taxon>
        <taxon>Aspergillus</taxon>
        <taxon>Aspergillus subgen. Circumdati</taxon>
    </lineage>
</organism>
<dbReference type="VEuPathDB" id="FungiDB:BO97DRAFT_477446"/>
<dbReference type="InterPro" id="IPR029032">
    <property type="entry name" value="AhpD-like"/>
</dbReference>
<dbReference type="PANTHER" id="PTHR28180">
    <property type="entry name" value="CONSERVED MITOCHONDRIAL PROTEIN-RELATED"/>
    <property type="match status" value="1"/>
</dbReference>
<dbReference type="AlphaFoldDB" id="A0A395HZJ5"/>
<name>A0A395HZJ5_ASPHC</name>
<dbReference type="InterPro" id="IPR052999">
    <property type="entry name" value="PTS1_Protein"/>
</dbReference>
<keyword evidence="2" id="KW-1185">Reference proteome</keyword>
<dbReference type="OrthoDB" id="5392202at2759"/>
<protein>
    <submittedName>
        <fullName evidence="1">Uncharacterized protein</fullName>
    </submittedName>
</protein>
<reference evidence="1 2" key="1">
    <citation type="submission" date="2018-02" db="EMBL/GenBank/DDBJ databases">
        <title>The genomes of Aspergillus section Nigri reveals drivers in fungal speciation.</title>
        <authorList>
            <consortium name="DOE Joint Genome Institute"/>
            <person name="Vesth T.C."/>
            <person name="Nybo J."/>
            <person name="Theobald S."/>
            <person name="Brandl J."/>
            <person name="Frisvad J.C."/>
            <person name="Nielsen K.F."/>
            <person name="Lyhne E.K."/>
            <person name="Kogle M.E."/>
            <person name="Kuo A."/>
            <person name="Riley R."/>
            <person name="Clum A."/>
            <person name="Nolan M."/>
            <person name="Lipzen A."/>
            <person name="Salamov A."/>
            <person name="Henrissat B."/>
            <person name="Wiebenga A."/>
            <person name="De vries R.P."/>
            <person name="Grigoriev I.V."/>
            <person name="Mortensen U.H."/>
            <person name="Andersen M.R."/>
            <person name="Baker S.E."/>
        </authorList>
    </citation>
    <scope>NUCLEOTIDE SEQUENCE [LARGE SCALE GENOMIC DNA]</scope>
    <source>
        <strain evidence="1 2">CBS 101889</strain>
    </source>
</reference>
<dbReference type="STRING" id="1450537.A0A395HZJ5"/>
<dbReference type="Gene3D" id="1.20.1290.10">
    <property type="entry name" value="AhpD-like"/>
    <property type="match status" value="1"/>
</dbReference>
<dbReference type="EMBL" id="KZ824280">
    <property type="protein sequence ID" value="RAL13220.1"/>
    <property type="molecule type" value="Genomic_DNA"/>
</dbReference>
<dbReference type="RefSeq" id="XP_025552374.1">
    <property type="nucleotide sequence ID" value="XM_025700550.1"/>
</dbReference>
<evidence type="ECO:0000313" key="2">
    <source>
        <dbReference type="Proteomes" id="UP000248961"/>
    </source>
</evidence>
<gene>
    <name evidence="1" type="ORF">BO97DRAFT_477446</name>
</gene>
<dbReference type="PANTHER" id="PTHR28180:SF2">
    <property type="entry name" value="PEROXISOMAL PROTEIN 2"/>
    <property type="match status" value="1"/>
</dbReference>
<dbReference type="GeneID" id="37204839"/>
<proteinExistence type="predicted"/>